<dbReference type="Proteomes" id="UP000054995">
    <property type="component" value="Unassembled WGS sequence"/>
</dbReference>
<accession>A0A0V1DKG4</accession>
<dbReference type="EMBL" id="JYDT01003950">
    <property type="protein sequence ID" value="KRY61994.1"/>
    <property type="molecule type" value="Genomic_DNA"/>
</dbReference>
<reference evidence="1 2" key="1">
    <citation type="submission" date="2015-01" db="EMBL/GenBank/DDBJ databases">
        <title>Evolution of Trichinella species and genotypes.</title>
        <authorList>
            <person name="Korhonen P.K."/>
            <person name="Edoardo P."/>
            <person name="Giuseppe L.R."/>
            <person name="Gasser R.B."/>
        </authorList>
    </citation>
    <scope>NUCLEOTIDE SEQUENCE [LARGE SCALE GENOMIC DNA]</scope>
    <source>
        <strain evidence="1">ISS470</strain>
    </source>
</reference>
<comment type="caution">
    <text evidence="1">The sequence shown here is derived from an EMBL/GenBank/DDBJ whole genome shotgun (WGS) entry which is preliminary data.</text>
</comment>
<protein>
    <submittedName>
        <fullName evidence="1">Uncharacterized protein</fullName>
    </submittedName>
</protein>
<evidence type="ECO:0000313" key="1">
    <source>
        <dbReference type="EMBL" id="KRY61994.1"/>
    </source>
</evidence>
<proteinExistence type="predicted"/>
<evidence type="ECO:0000313" key="2">
    <source>
        <dbReference type="Proteomes" id="UP000054995"/>
    </source>
</evidence>
<name>A0A0V1DKG4_TRIPS</name>
<keyword evidence="2" id="KW-1185">Reference proteome</keyword>
<gene>
    <name evidence="1" type="ORF">T4D_13393</name>
</gene>
<sequence>MSAAVECLGLLCLSVARRWEEGTRVRMTSVAIIPRCK</sequence>
<dbReference type="AlphaFoldDB" id="A0A0V1DKG4"/>
<organism evidence="1 2">
    <name type="scientific">Trichinella pseudospiralis</name>
    <name type="common">Parasitic roundworm</name>
    <dbReference type="NCBI Taxonomy" id="6337"/>
    <lineage>
        <taxon>Eukaryota</taxon>
        <taxon>Metazoa</taxon>
        <taxon>Ecdysozoa</taxon>
        <taxon>Nematoda</taxon>
        <taxon>Enoplea</taxon>
        <taxon>Dorylaimia</taxon>
        <taxon>Trichinellida</taxon>
        <taxon>Trichinellidae</taxon>
        <taxon>Trichinella</taxon>
    </lineage>
</organism>